<proteinExistence type="predicted"/>
<feature type="chain" id="PRO_5046734971" description="Asl1-like glycosyl hydrolase catalytic domain-containing protein" evidence="2">
    <location>
        <begin position="21"/>
        <end position="418"/>
    </location>
</feature>
<keyword evidence="2" id="KW-0732">Signal</keyword>
<keyword evidence="5" id="KW-1185">Reference proteome</keyword>
<sequence>MMNAKIVALVASLLAQQAVALNAHRHAHNEYHAKKDVTYVNDVVTVTDWTIVTVYEDSPAQTTAPKAIYKGAAHTEKLTSSSTSVNSTTSISSTTSLSSSSSPSSSSSSTSIYTPTTLATSTKVSSSSISTSTSSSAQRQIEAAQAQIPTTVIAAVAAVPNTSSTSSTAAAATTVASSSSSSTGSGARGLAYNSGDLLAPLLGSGTKCTWSYNWGQTADSSAPESLEFVPMLWGPTHSDGWSSNAAAAIASGATSLLSFNECDNVGQCNLDAASAASAHIEYMNPFSGQARISTPAITNSNVAGEGVDWLTAFLEACNGQCAYDFCAAHWYNSPDTDDFLAHLVAVHEACGKPVWITEFAPTGSDEEISAFLTTVMTAMDTDPTYSFVERYSYFMAATGSLLSSSTTASSYGSTFAYD</sequence>
<dbReference type="SUPFAM" id="SSF51445">
    <property type="entry name" value="(Trans)glycosidases"/>
    <property type="match status" value="1"/>
</dbReference>
<dbReference type="InterPro" id="IPR024655">
    <property type="entry name" value="Asl1_glyco_hydro_catalytic"/>
</dbReference>
<dbReference type="PANTHER" id="PTHR34154:SF13">
    <property type="entry name" value="ASL1-LIKE GLYCOSYL HYDROLASE CATALYTIC DOMAIN-CONTAINING PROTEIN"/>
    <property type="match status" value="1"/>
</dbReference>
<accession>A0ABR3Z4Y9</accession>
<feature type="region of interest" description="Disordered" evidence="1">
    <location>
        <begin position="79"/>
        <end position="113"/>
    </location>
</feature>
<reference evidence="4 5" key="1">
    <citation type="journal article" date="2024" name="IMA Fungus">
        <title>IMA Genome - F19 : A genome assembly and annotation guide to empower mycologists, including annotated draft genome sequences of Ceratocystis pirilliformis, Diaporthe australafricana, Fusarium ophioides, Paecilomyces lecythidis, and Sporothrix stenoceras.</title>
        <authorList>
            <person name="Aylward J."/>
            <person name="Wilson A.M."/>
            <person name="Visagie C.M."/>
            <person name="Spraker J."/>
            <person name="Barnes I."/>
            <person name="Buitendag C."/>
            <person name="Ceriani C."/>
            <person name="Del Mar Angel L."/>
            <person name="du Plessis D."/>
            <person name="Fuchs T."/>
            <person name="Gasser K."/>
            <person name="Kramer D."/>
            <person name="Li W."/>
            <person name="Munsamy K."/>
            <person name="Piso A."/>
            <person name="Price J.L."/>
            <person name="Sonnekus B."/>
            <person name="Thomas C."/>
            <person name="van der Nest A."/>
            <person name="van Dijk A."/>
            <person name="van Heerden A."/>
            <person name="van Vuuren N."/>
            <person name="Yilmaz N."/>
            <person name="Duong T.A."/>
            <person name="van der Merwe N.A."/>
            <person name="Wingfield M.J."/>
            <person name="Wingfield B.D."/>
        </authorList>
    </citation>
    <scope>NUCLEOTIDE SEQUENCE [LARGE SCALE GENOMIC DNA]</scope>
    <source>
        <strain evidence="4 5">CMW 5346</strain>
    </source>
</reference>
<feature type="signal peptide" evidence="2">
    <location>
        <begin position="1"/>
        <end position="20"/>
    </location>
</feature>
<dbReference type="EMBL" id="JAWCUI010000032">
    <property type="protein sequence ID" value="KAL1894559.1"/>
    <property type="molecule type" value="Genomic_DNA"/>
</dbReference>
<evidence type="ECO:0000313" key="4">
    <source>
        <dbReference type="EMBL" id="KAL1894559.1"/>
    </source>
</evidence>
<evidence type="ECO:0000256" key="1">
    <source>
        <dbReference type="SAM" id="MobiDB-lite"/>
    </source>
</evidence>
<evidence type="ECO:0000256" key="2">
    <source>
        <dbReference type="SAM" id="SignalP"/>
    </source>
</evidence>
<evidence type="ECO:0000313" key="5">
    <source>
        <dbReference type="Proteomes" id="UP001583186"/>
    </source>
</evidence>
<name>A0ABR3Z4Y9_9PEZI</name>
<gene>
    <name evidence="4" type="ORF">Sste5346_005794</name>
</gene>
<protein>
    <recommendedName>
        <fullName evidence="3">Asl1-like glycosyl hydrolase catalytic domain-containing protein</fullName>
    </recommendedName>
</protein>
<dbReference type="PANTHER" id="PTHR34154">
    <property type="entry name" value="ALKALI-SENSITIVE LINKAGE PROTEIN 1"/>
    <property type="match status" value="1"/>
</dbReference>
<dbReference type="InterPro" id="IPR053183">
    <property type="entry name" value="ASL1"/>
</dbReference>
<dbReference type="Pfam" id="PF11790">
    <property type="entry name" value="Glyco_hydro_cc"/>
    <property type="match status" value="1"/>
</dbReference>
<dbReference type="Proteomes" id="UP001583186">
    <property type="component" value="Unassembled WGS sequence"/>
</dbReference>
<dbReference type="Gene3D" id="3.20.20.80">
    <property type="entry name" value="Glycosidases"/>
    <property type="match status" value="1"/>
</dbReference>
<dbReference type="InterPro" id="IPR017853">
    <property type="entry name" value="GH"/>
</dbReference>
<evidence type="ECO:0000259" key="3">
    <source>
        <dbReference type="Pfam" id="PF11790"/>
    </source>
</evidence>
<comment type="caution">
    <text evidence="4">The sequence shown here is derived from an EMBL/GenBank/DDBJ whole genome shotgun (WGS) entry which is preliminary data.</text>
</comment>
<feature type="domain" description="Asl1-like glycosyl hydrolase catalytic" evidence="3">
    <location>
        <begin position="189"/>
        <end position="414"/>
    </location>
</feature>
<organism evidence="4 5">
    <name type="scientific">Sporothrix stenoceras</name>
    <dbReference type="NCBI Taxonomy" id="5173"/>
    <lineage>
        <taxon>Eukaryota</taxon>
        <taxon>Fungi</taxon>
        <taxon>Dikarya</taxon>
        <taxon>Ascomycota</taxon>
        <taxon>Pezizomycotina</taxon>
        <taxon>Sordariomycetes</taxon>
        <taxon>Sordariomycetidae</taxon>
        <taxon>Ophiostomatales</taxon>
        <taxon>Ophiostomataceae</taxon>
        <taxon>Sporothrix</taxon>
    </lineage>
</organism>